<name>A0A1B7MRJ5_9AGAM</name>
<feature type="non-terminal residue" evidence="1">
    <location>
        <position position="96"/>
    </location>
</feature>
<dbReference type="OrthoDB" id="5593167at2759"/>
<evidence type="ECO:0000313" key="2">
    <source>
        <dbReference type="Proteomes" id="UP000092154"/>
    </source>
</evidence>
<dbReference type="AlphaFoldDB" id="A0A1B7MRJ5"/>
<dbReference type="InParanoid" id="A0A1B7MRJ5"/>
<evidence type="ECO:0000313" key="1">
    <source>
        <dbReference type="EMBL" id="OAX35224.1"/>
    </source>
</evidence>
<dbReference type="Proteomes" id="UP000092154">
    <property type="component" value="Unassembled WGS sequence"/>
</dbReference>
<dbReference type="EMBL" id="KV448519">
    <property type="protein sequence ID" value="OAX35224.1"/>
    <property type="molecule type" value="Genomic_DNA"/>
</dbReference>
<sequence>YAACVESGTANTWSSSSSVLPFVSRTKSKMRTQIIQHHAAYQPKAPCGLNARTSEGQVMDRTKFQNQSVAVAKDMPMSRMYSGNASAEYVNGTGPS</sequence>
<gene>
    <name evidence="1" type="ORF">K503DRAFT_648347</name>
</gene>
<reference evidence="1 2" key="1">
    <citation type="submission" date="2016-06" db="EMBL/GenBank/DDBJ databases">
        <title>Comparative genomics of the ectomycorrhizal sister species Rhizopogon vinicolor and Rhizopogon vesiculosus (Basidiomycota: Boletales) reveals a divergence of the mating type B locus.</title>
        <authorList>
            <consortium name="DOE Joint Genome Institute"/>
            <person name="Mujic A.B."/>
            <person name="Kuo A."/>
            <person name="Tritt A."/>
            <person name="Lipzen A."/>
            <person name="Chen C."/>
            <person name="Johnson J."/>
            <person name="Sharma A."/>
            <person name="Barry K."/>
            <person name="Grigoriev I.V."/>
            <person name="Spatafora J.W."/>
        </authorList>
    </citation>
    <scope>NUCLEOTIDE SEQUENCE [LARGE SCALE GENOMIC DNA]</scope>
    <source>
        <strain evidence="1 2">AM-OR11-026</strain>
    </source>
</reference>
<keyword evidence="2" id="KW-1185">Reference proteome</keyword>
<organism evidence="1 2">
    <name type="scientific">Rhizopogon vinicolor AM-OR11-026</name>
    <dbReference type="NCBI Taxonomy" id="1314800"/>
    <lineage>
        <taxon>Eukaryota</taxon>
        <taxon>Fungi</taxon>
        <taxon>Dikarya</taxon>
        <taxon>Basidiomycota</taxon>
        <taxon>Agaricomycotina</taxon>
        <taxon>Agaricomycetes</taxon>
        <taxon>Agaricomycetidae</taxon>
        <taxon>Boletales</taxon>
        <taxon>Suillineae</taxon>
        <taxon>Rhizopogonaceae</taxon>
        <taxon>Rhizopogon</taxon>
    </lineage>
</organism>
<proteinExistence type="predicted"/>
<accession>A0A1B7MRJ5</accession>
<protein>
    <submittedName>
        <fullName evidence="1">Uncharacterized protein</fullName>
    </submittedName>
</protein>
<feature type="non-terminal residue" evidence="1">
    <location>
        <position position="1"/>
    </location>
</feature>